<evidence type="ECO:0000313" key="2">
    <source>
        <dbReference type="Proteomes" id="UP000232883"/>
    </source>
</evidence>
<dbReference type="AlphaFoldDB" id="A0A2K8ZA56"/>
<evidence type="ECO:0000313" key="1">
    <source>
        <dbReference type="EMBL" id="AUD06744.1"/>
    </source>
</evidence>
<sequence length="60" mass="7007">MYTIYWILGNKEVPVKAISFTPDLVIIPPDGEKLTLEEAEIRLKDLSDRNLSQRFVMRKD</sequence>
<name>A0A2K8ZA56_9BACT</name>
<reference evidence="1 2" key="1">
    <citation type="submission" date="2017-11" db="EMBL/GenBank/DDBJ databases">
        <title>Taxonomic description and genome sequences of Spirosoma HA7 sp. nov., isolated from pollen microhabitat of Corylus avellana.</title>
        <authorList>
            <person name="Ambika Manirajan B."/>
            <person name="Suarez C."/>
            <person name="Ratering S."/>
            <person name="Geissler-Plaum R."/>
            <person name="Cardinale M."/>
            <person name="Sylvia S."/>
        </authorList>
    </citation>
    <scope>NUCLEOTIDE SEQUENCE [LARGE SCALE GENOMIC DNA]</scope>
    <source>
        <strain evidence="1 2">HA7</strain>
    </source>
</reference>
<protein>
    <submittedName>
        <fullName evidence="1">Uncharacterized protein</fullName>
    </submittedName>
</protein>
<proteinExistence type="predicted"/>
<dbReference type="KEGG" id="spir:CWM47_35815"/>
<organism evidence="1 2">
    <name type="scientific">Spirosoma pollinicola</name>
    <dbReference type="NCBI Taxonomy" id="2057025"/>
    <lineage>
        <taxon>Bacteria</taxon>
        <taxon>Pseudomonadati</taxon>
        <taxon>Bacteroidota</taxon>
        <taxon>Cytophagia</taxon>
        <taxon>Cytophagales</taxon>
        <taxon>Cytophagaceae</taxon>
        <taxon>Spirosoma</taxon>
    </lineage>
</organism>
<accession>A0A2K8ZA56</accession>
<gene>
    <name evidence="1" type="ORF">CWM47_35815</name>
</gene>
<keyword evidence="2" id="KW-1185">Reference proteome</keyword>
<dbReference type="EMBL" id="CP025096">
    <property type="protein sequence ID" value="AUD06744.1"/>
    <property type="molecule type" value="Genomic_DNA"/>
</dbReference>
<dbReference type="Proteomes" id="UP000232883">
    <property type="component" value="Chromosome"/>
</dbReference>